<dbReference type="SUPFAM" id="SSF54768">
    <property type="entry name" value="dsRNA-binding domain-like"/>
    <property type="match status" value="1"/>
</dbReference>
<dbReference type="CDD" id="cd00048">
    <property type="entry name" value="DSRM_SF"/>
    <property type="match status" value="1"/>
</dbReference>
<evidence type="ECO:0000313" key="4">
    <source>
        <dbReference type="EMBL" id="VDN41659.1"/>
    </source>
</evidence>
<feature type="domain" description="DRBM" evidence="3">
    <location>
        <begin position="109"/>
        <end position="131"/>
    </location>
</feature>
<evidence type="ECO:0000256" key="1">
    <source>
        <dbReference type="PROSITE-ProRule" id="PRU00266"/>
    </source>
</evidence>
<evidence type="ECO:0000313" key="6">
    <source>
        <dbReference type="WBParaSite" id="GPUH_0002360501-mRNA-1"/>
    </source>
</evidence>
<keyword evidence="5" id="KW-1185">Reference proteome</keyword>
<dbReference type="InterPro" id="IPR014720">
    <property type="entry name" value="dsRBD_dom"/>
</dbReference>
<dbReference type="GO" id="GO:0003723">
    <property type="term" value="F:RNA binding"/>
    <property type="evidence" value="ECO:0007669"/>
    <property type="project" value="UniProtKB-UniRule"/>
</dbReference>
<reference evidence="4 5" key="2">
    <citation type="submission" date="2018-11" db="EMBL/GenBank/DDBJ databases">
        <authorList>
            <consortium name="Pathogen Informatics"/>
        </authorList>
    </citation>
    <scope>NUCLEOTIDE SEQUENCE [LARGE SCALE GENOMIC DNA]</scope>
</reference>
<dbReference type="Gene3D" id="3.30.160.20">
    <property type="match status" value="1"/>
</dbReference>
<feature type="region of interest" description="Disordered" evidence="2">
    <location>
        <begin position="140"/>
        <end position="174"/>
    </location>
</feature>
<organism evidence="6">
    <name type="scientific">Gongylonema pulchrum</name>
    <dbReference type="NCBI Taxonomy" id="637853"/>
    <lineage>
        <taxon>Eukaryota</taxon>
        <taxon>Metazoa</taxon>
        <taxon>Ecdysozoa</taxon>
        <taxon>Nematoda</taxon>
        <taxon>Chromadorea</taxon>
        <taxon>Rhabditida</taxon>
        <taxon>Spirurina</taxon>
        <taxon>Spiruromorpha</taxon>
        <taxon>Spiruroidea</taxon>
        <taxon>Gongylonematidae</taxon>
        <taxon>Gongylonema</taxon>
    </lineage>
</organism>
<gene>
    <name evidence="4" type="ORF">GPUH_LOCUS23575</name>
</gene>
<sequence length="174" mass="19299">MMAAQEMYGLLAKSNSIEAPAEYTFIETETPLVSGEKKPVESIKNEETVSKNEEKDELLELINSGDESISKLFVPQTLEYTIFSMDLDGDQQCILTLRGPNEIKNSFCGFGRTEKDAKNWAARNALTHLELFLRNSALFPAKDAQKEKPPSGSQQKPPATTTKPTPGRCLLTDL</sequence>
<evidence type="ECO:0000313" key="5">
    <source>
        <dbReference type="Proteomes" id="UP000271098"/>
    </source>
</evidence>
<keyword evidence="1" id="KW-0694">RNA-binding</keyword>
<dbReference type="EMBL" id="UYRT01098241">
    <property type="protein sequence ID" value="VDN41659.1"/>
    <property type="molecule type" value="Genomic_DNA"/>
</dbReference>
<dbReference type="AlphaFoldDB" id="A0A183ERI4"/>
<evidence type="ECO:0000256" key="2">
    <source>
        <dbReference type="SAM" id="MobiDB-lite"/>
    </source>
</evidence>
<feature type="compositionally biased region" description="Low complexity" evidence="2">
    <location>
        <begin position="156"/>
        <end position="166"/>
    </location>
</feature>
<evidence type="ECO:0000259" key="3">
    <source>
        <dbReference type="PROSITE" id="PS50137"/>
    </source>
</evidence>
<dbReference type="Proteomes" id="UP000271098">
    <property type="component" value="Unassembled WGS sequence"/>
</dbReference>
<reference evidence="6" key="1">
    <citation type="submission" date="2016-06" db="UniProtKB">
        <authorList>
            <consortium name="WormBaseParasite"/>
        </authorList>
    </citation>
    <scope>IDENTIFICATION</scope>
</reference>
<proteinExistence type="predicted"/>
<accession>A0A183ERI4</accession>
<dbReference type="PROSITE" id="PS50137">
    <property type="entry name" value="DS_RBD"/>
    <property type="match status" value="1"/>
</dbReference>
<dbReference type="WBParaSite" id="GPUH_0002360501-mRNA-1">
    <property type="protein sequence ID" value="GPUH_0002360501-mRNA-1"/>
    <property type="gene ID" value="GPUH_0002360501"/>
</dbReference>
<protein>
    <submittedName>
        <fullName evidence="6">DRBM domain-containing protein</fullName>
    </submittedName>
</protein>
<name>A0A183ERI4_9BILA</name>